<evidence type="ECO:0000256" key="5">
    <source>
        <dbReference type="ARBA" id="ARBA00023180"/>
    </source>
</evidence>
<dbReference type="InterPro" id="IPR001563">
    <property type="entry name" value="Peptidase_S10"/>
</dbReference>
<accession>A0AAN6KJK0</accession>
<keyword evidence="3" id="KW-0645">Protease</keyword>
<dbReference type="InterPro" id="IPR018618">
    <property type="entry name" value="GID4/10-like"/>
</dbReference>
<dbReference type="GO" id="GO:0007039">
    <property type="term" value="P:protein catabolic process in the vacuole"/>
    <property type="evidence" value="ECO:0007669"/>
    <property type="project" value="TreeGrafter"/>
</dbReference>
<dbReference type="Pfam" id="PF09783">
    <property type="entry name" value="Vac_ImportDeg"/>
    <property type="match status" value="1"/>
</dbReference>
<keyword evidence="8" id="KW-0732">Signal</keyword>
<dbReference type="PANTHER" id="PTHR14534">
    <property type="entry name" value="VACUOLAR IMPORT AND DEGRADATION PROTEIN 24"/>
    <property type="match status" value="1"/>
</dbReference>
<evidence type="ECO:0000256" key="2">
    <source>
        <dbReference type="ARBA" id="ARBA00022645"/>
    </source>
</evidence>
<dbReference type="GO" id="GO:0043161">
    <property type="term" value="P:proteasome-mediated ubiquitin-dependent protein catabolic process"/>
    <property type="evidence" value="ECO:0007669"/>
    <property type="project" value="TreeGrafter"/>
</dbReference>
<keyword evidence="2" id="KW-0121">Carboxypeptidase</keyword>
<evidence type="ECO:0000256" key="6">
    <source>
        <dbReference type="ARBA" id="ARBA00061469"/>
    </source>
</evidence>
<dbReference type="PROSITE" id="PS00131">
    <property type="entry name" value="CARBOXYPEPT_SER_SER"/>
    <property type="match status" value="1"/>
</dbReference>
<feature type="compositionally biased region" description="Low complexity" evidence="7">
    <location>
        <begin position="648"/>
        <end position="661"/>
    </location>
</feature>
<comment type="similarity">
    <text evidence="6">Belongs to the GID4/VID24 family.</text>
</comment>
<name>A0AAN6KJK0_9PEZI</name>
<organism evidence="9 10">
    <name type="scientific">Friedmanniomyces endolithicus</name>
    <dbReference type="NCBI Taxonomy" id="329885"/>
    <lineage>
        <taxon>Eukaryota</taxon>
        <taxon>Fungi</taxon>
        <taxon>Dikarya</taxon>
        <taxon>Ascomycota</taxon>
        <taxon>Pezizomycotina</taxon>
        <taxon>Dothideomycetes</taxon>
        <taxon>Dothideomycetidae</taxon>
        <taxon>Mycosphaerellales</taxon>
        <taxon>Teratosphaeriaceae</taxon>
        <taxon>Friedmanniomyces</taxon>
    </lineage>
</organism>
<comment type="caution">
    <text evidence="9">The sequence shown here is derived from an EMBL/GenBank/DDBJ whole genome shotgun (WGS) entry which is preliminary data.</text>
</comment>
<dbReference type="Pfam" id="PF00450">
    <property type="entry name" value="Peptidase_S10"/>
    <property type="match status" value="1"/>
</dbReference>
<dbReference type="GO" id="GO:0034657">
    <property type="term" value="C:GID complex"/>
    <property type="evidence" value="ECO:0007669"/>
    <property type="project" value="TreeGrafter"/>
</dbReference>
<feature type="region of interest" description="Disordered" evidence="7">
    <location>
        <begin position="314"/>
        <end position="364"/>
    </location>
</feature>
<evidence type="ECO:0000313" key="9">
    <source>
        <dbReference type="EMBL" id="KAK0986265.1"/>
    </source>
</evidence>
<dbReference type="GO" id="GO:0006623">
    <property type="term" value="P:protein targeting to vacuole"/>
    <property type="evidence" value="ECO:0007669"/>
    <property type="project" value="TreeGrafter"/>
</dbReference>
<protein>
    <recommendedName>
        <fullName evidence="11">Carboxypeptidase</fullName>
    </recommendedName>
</protein>
<dbReference type="EMBL" id="JAUJLE010000088">
    <property type="protein sequence ID" value="KAK0986265.1"/>
    <property type="molecule type" value="Genomic_DNA"/>
</dbReference>
<dbReference type="Proteomes" id="UP001175353">
    <property type="component" value="Unassembled WGS sequence"/>
</dbReference>
<keyword evidence="10" id="KW-1185">Reference proteome</keyword>
<feature type="region of interest" description="Disordered" evidence="7">
    <location>
        <begin position="263"/>
        <end position="282"/>
    </location>
</feature>
<dbReference type="Gene3D" id="3.40.50.1820">
    <property type="entry name" value="alpha/beta hydrolase"/>
    <property type="match status" value="1"/>
</dbReference>
<dbReference type="InterPro" id="IPR029058">
    <property type="entry name" value="AB_hydrolase_fold"/>
</dbReference>
<dbReference type="GO" id="GO:0045721">
    <property type="term" value="P:negative regulation of gluconeogenesis"/>
    <property type="evidence" value="ECO:0007669"/>
    <property type="project" value="TreeGrafter"/>
</dbReference>
<evidence type="ECO:0000256" key="8">
    <source>
        <dbReference type="SAM" id="SignalP"/>
    </source>
</evidence>
<evidence type="ECO:0008006" key="11">
    <source>
        <dbReference type="Google" id="ProtNLM"/>
    </source>
</evidence>
<dbReference type="InterPro" id="IPR018202">
    <property type="entry name" value="Ser_caboxypep_ser_AS"/>
</dbReference>
<feature type="signal peptide" evidence="8">
    <location>
        <begin position="1"/>
        <end position="19"/>
    </location>
</feature>
<feature type="region of interest" description="Disordered" evidence="7">
    <location>
        <begin position="639"/>
        <end position="690"/>
    </location>
</feature>
<comment type="similarity">
    <text evidence="1">Belongs to the peptidase S10 family.</text>
</comment>
<gene>
    <name evidence="9" type="ORF">LTR91_010315</name>
</gene>
<feature type="compositionally biased region" description="Pro residues" evidence="7">
    <location>
        <begin position="670"/>
        <end position="690"/>
    </location>
</feature>
<keyword evidence="4" id="KW-0378">Hydrolase</keyword>
<feature type="region of interest" description="Disordered" evidence="7">
    <location>
        <begin position="749"/>
        <end position="773"/>
    </location>
</feature>
<dbReference type="SUPFAM" id="SSF53474">
    <property type="entry name" value="alpha/beta-Hydrolases"/>
    <property type="match status" value="1"/>
</dbReference>
<dbReference type="PANTHER" id="PTHR14534:SF3">
    <property type="entry name" value="GID COMPLEX SUBUNIT 4 HOMOLOG"/>
    <property type="match status" value="1"/>
</dbReference>
<evidence type="ECO:0000256" key="7">
    <source>
        <dbReference type="SAM" id="MobiDB-lite"/>
    </source>
</evidence>
<evidence type="ECO:0000256" key="4">
    <source>
        <dbReference type="ARBA" id="ARBA00022801"/>
    </source>
</evidence>
<reference evidence="9" key="1">
    <citation type="submission" date="2023-06" db="EMBL/GenBank/DDBJ databases">
        <title>Black Yeasts Isolated from many extreme environments.</title>
        <authorList>
            <person name="Coleine C."/>
            <person name="Stajich J.E."/>
            <person name="Selbmann L."/>
        </authorList>
    </citation>
    <scope>NUCLEOTIDE SEQUENCE</scope>
    <source>
        <strain evidence="9">CCFEE 5200</strain>
    </source>
</reference>
<evidence type="ECO:0000256" key="3">
    <source>
        <dbReference type="ARBA" id="ARBA00022670"/>
    </source>
</evidence>
<evidence type="ECO:0000256" key="1">
    <source>
        <dbReference type="ARBA" id="ARBA00009431"/>
    </source>
</evidence>
<sequence>MVAFNRLSAAASLLAVAIAQFIPAPTDLKTAHGNGYRVRWKEVPSGICETVPGVKSYSGYVDVESQQHLFFWLFSARNVDPATAPLTIWLNGGPGDPSMVGLFSENGPCSIDYNQNVVFNEYSWSNVSNMIYIDQPTQVGFSYSNAISGYIDATSGNTITLPKNTCPSYAPADSCGTFSDGNSSLTANSTPNAAPNVWRALQGVMGAFPKYARKGVHLSTESYGGHYGPVFAEYFETQNKARAGQEINLRSLSVAPGTTAAEALDRRERLRERERRRRETESVDLWASAAIQRSRQEGSPRATERMLRYVMERERSGMSEEEERARGSGWFRPSPSRHSHAERRSASGWTMPPHGGEARDRERPERLEAFRRGYLAESVPSRLPRVSTPTLPTSSAPSSAPYGFLENALKYLSDLRSIPSSEGMDNEEKRDRESQVLGLSMDHGLATKELWADKHDDFVMDLQSIEPLADSSWLQPGTVFDGHQHATNTCLAQTSRSRSSNVTHVLEQINPHYGSHAMSTTTTGFDHPPGSTRVAPFDATRPWLSHQPTLPNLSSLSGSSKFPPPDAIHDQWPVRVTIHSVNTADMTLQGTMEAYDVPQHTLSNLNFLHPSSPDRPKAGKKNAPITTYLEGHIIDLTTHSFLTPSPPETASKSSSPSSLHRSSTHHHQTFPPPTPPAQLAPLSTPIPFPSATPATDAANWLKLPPFSSLPASNPEALARLLLSRHRLAKLNKEFIFMRWKERCFLPSSSSTHKRAEDGGSTTAAAAAVPCPPDMDAETGVGSGARGYGNREGIYGDRERGHGLTISGFYYVSLRRSTGEVEGLYFDPGSTPFQCLRLRGVGRGWPSLGVR</sequence>
<dbReference type="AlphaFoldDB" id="A0AAN6KJK0"/>
<feature type="chain" id="PRO_5042884401" description="Carboxypeptidase" evidence="8">
    <location>
        <begin position="20"/>
        <end position="850"/>
    </location>
</feature>
<feature type="compositionally biased region" description="Basic and acidic residues" evidence="7">
    <location>
        <begin position="314"/>
        <end position="326"/>
    </location>
</feature>
<feature type="compositionally biased region" description="Basic and acidic residues" evidence="7">
    <location>
        <begin position="263"/>
        <end position="281"/>
    </location>
</feature>
<evidence type="ECO:0000313" key="10">
    <source>
        <dbReference type="Proteomes" id="UP001175353"/>
    </source>
</evidence>
<dbReference type="GO" id="GO:0004185">
    <property type="term" value="F:serine-type carboxypeptidase activity"/>
    <property type="evidence" value="ECO:0007669"/>
    <property type="project" value="InterPro"/>
</dbReference>
<proteinExistence type="inferred from homology"/>
<dbReference type="GO" id="GO:0005773">
    <property type="term" value="C:vacuole"/>
    <property type="evidence" value="ECO:0007669"/>
    <property type="project" value="GOC"/>
</dbReference>
<keyword evidence="5" id="KW-0325">Glycoprotein</keyword>
<dbReference type="PRINTS" id="PR00724">
    <property type="entry name" value="CRBOXYPTASEC"/>
</dbReference>